<name>A0A2M8RSV6_9PAST</name>
<keyword evidence="1" id="KW-0547">Nucleotide-binding</keyword>
<feature type="domain" description="SF3 helicase" evidence="4">
    <location>
        <begin position="300"/>
        <end position="431"/>
    </location>
</feature>
<accession>A0A2M8RSV6</accession>
<dbReference type="GO" id="GO:0016787">
    <property type="term" value="F:hydrolase activity"/>
    <property type="evidence" value="ECO:0007669"/>
    <property type="project" value="UniProtKB-KW"/>
</dbReference>
<dbReference type="SUPFAM" id="SSF52540">
    <property type="entry name" value="P-loop containing nucleoside triphosphate hydrolases"/>
    <property type="match status" value="1"/>
</dbReference>
<comment type="caution">
    <text evidence="5">The sequence shown here is derived from an EMBL/GenBank/DDBJ whole genome shotgun (WGS) entry which is preliminary data.</text>
</comment>
<dbReference type="Pfam" id="PF19263">
    <property type="entry name" value="DUF5906"/>
    <property type="match status" value="1"/>
</dbReference>
<evidence type="ECO:0000313" key="5">
    <source>
        <dbReference type="EMBL" id="PJG81974.1"/>
    </source>
</evidence>
<keyword evidence="3" id="KW-0067">ATP-binding</keyword>
<dbReference type="InterPro" id="IPR051620">
    <property type="entry name" value="ORF904-like_C"/>
</dbReference>
<dbReference type="RefSeq" id="WP_100297626.1">
    <property type="nucleotide sequence ID" value="NZ_PHGZ01000032.1"/>
</dbReference>
<dbReference type="AlphaFoldDB" id="A0A2M8RSV6"/>
<protein>
    <recommendedName>
        <fullName evidence="4">SF3 helicase domain-containing protein</fullName>
    </recommendedName>
</protein>
<dbReference type="PANTHER" id="PTHR35372">
    <property type="entry name" value="ATP BINDING PROTEIN-RELATED"/>
    <property type="match status" value="1"/>
</dbReference>
<evidence type="ECO:0000256" key="2">
    <source>
        <dbReference type="ARBA" id="ARBA00022801"/>
    </source>
</evidence>
<evidence type="ECO:0000259" key="4">
    <source>
        <dbReference type="PROSITE" id="PS51206"/>
    </source>
</evidence>
<keyword evidence="6" id="KW-1185">Reference proteome</keyword>
<reference evidence="5 6" key="1">
    <citation type="submission" date="2017-11" db="EMBL/GenBank/DDBJ databases">
        <title>Reclassification of Bisgaard taxon 5 as Caviibacterium pharyngocola gen. nov., sp. nov.</title>
        <authorList>
            <person name="Christensen H."/>
        </authorList>
    </citation>
    <scope>NUCLEOTIDE SEQUENCE [LARGE SCALE GENOMIC DNA]</scope>
    <source>
        <strain evidence="5 6">7_3</strain>
    </source>
</reference>
<sequence length="431" mass="48961">MGRLKNAPLLAKANNSNSNALDEFFILAGAGVWEFYRDKAKQNGAGEGWRLLCDIFKMPYSEQPSALTDEQLENLSQYHIAPSNRQIISIIECNELTQAQRTTISLNLARNTRAKTVVFRSIAGEILENVSGYVERLRNDKEVVAQAEMIAPEEIDLNSSAVTEEMRVNAFLKWHAEPLARDTHKNQTLKYNGRFWEPLQDEDVKRLILDFFKAYHADYSINRINKLCELINLSIDRFEHTSNKYLGFNNGVLNKLTLDFEAHKPEHYLKGVEDVECNIQATDTPHFFNWLDFVSNGNQEKRNALLAGLYMVLTNRYEWHLFLEITGVGGSGKSVYSEIARMINGEFNTAYLTLEDLESDKKRSMLINKSLSISPDQKRYKGSGEELKAITGGGKISVKINYKDPFDALLTPVIMVVTNEPLIFTDRNGGD</sequence>
<evidence type="ECO:0000256" key="1">
    <source>
        <dbReference type="ARBA" id="ARBA00022741"/>
    </source>
</evidence>
<dbReference type="InterPro" id="IPR014015">
    <property type="entry name" value="Helicase_SF3_DNA-vir"/>
</dbReference>
<dbReference type="EMBL" id="PHGZ01000032">
    <property type="protein sequence ID" value="PJG81974.1"/>
    <property type="molecule type" value="Genomic_DNA"/>
</dbReference>
<dbReference type="InterPro" id="IPR014818">
    <property type="entry name" value="Phage/plasmid_primase_P4_C"/>
</dbReference>
<dbReference type="GO" id="GO:0005524">
    <property type="term" value="F:ATP binding"/>
    <property type="evidence" value="ECO:0007669"/>
    <property type="project" value="UniProtKB-KW"/>
</dbReference>
<gene>
    <name evidence="5" type="ORF">CVP04_11375</name>
</gene>
<dbReference type="InterPro" id="IPR045455">
    <property type="entry name" value="NrS-1_pol-like_helicase"/>
</dbReference>
<dbReference type="InterPro" id="IPR027417">
    <property type="entry name" value="P-loop_NTPase"/>
</dbReference>
<evidence type="ECO:0000313" key="6">
    <source>
        <dbReference type="Proteomes" id="UP000230282"/>
    </source>
</evidence>
<proteinExistence type="predicted"/>
<dbReference type="PROSITE" id="PS51206">
    <property type="entry name" value="SF3_HELICASE_1"/>
    <property type="match status" value="1"/>
</dbReference>
<dbReference type="Gene3D" id="3.40.50.300">
    <property type="entry name" value="P-loop containing nucleotide triphosphate hydrolases"/>
    <property type="match status" value="1"/>
</dbReference>
<dbReference type="PANTHER" id="PTHR35372:SF2">
    <property type="entry name" value="SF3 HELICASE DOMAIN-CONTAINING PROTEIN"/>
    <property type="match status" value="1"/>
</dbReference>
<dbReference type="Pfam" id="PF08706">
    <property type="entry name" value="D5_N"/>
    <property type="match status" value="1"/>
</dbReference>
<dbReference type="Proteomes" id="UP000230282">
    <property type="component" value="Unassembled WGS sequence"/>
</dbReference>
<organism evidence="5 6">
    <name type="scientific">Caviibacterium pharyngocola</name>
    <dbReference type="NCBI Taxonomy" id="28159"/>
    <lineage>
        <taxon>Bacteria</taxon>
        <taxon>Pseudomonadati</taxon>
        <taxon>Pseudomonadota</taxon>
        <taxon>Gammaproteobacteria</taxon>
        <taxon>Pasteurellales</taxon>
        <taxon>Pasteurellaceae</taxon>
        <taxon>Caviibacterium</taxon>
    </lineage>
</organism>
<keyword evidence="2" id="KW-0378">Hydrolase</keyword>
<dbReference type="OrthoDB" id="784829at2"/>
<evidence type="ECO:0000256" key="3">
    <source>
        <dbReference type="ARBA" id="ARBA00022840"/>
    </source>
</evidence>